<comment type="caution">
    <text evidence="3">The sequence shown here is derived from an EMBL/GenBank/DDBJ whole genome shotgun (WGS) entry which is preliminary data.</text>
</comment>
<dbReference type="Gene3D" id="2.130.10.130">
    <property type="entry name" value="Integrin alpha, N-terminal"/>
    <property type="match status" value="1"/>
</dbReference>
<reference evidence="3 4" key="1">
    <citation type="journal article" date="2018" name="PLoS ONE">
        <title>The draft genome of Kipferlia bialata reveals reductive genome evolution in fornicate parasites.</title>
        <authorList>
            <person name="Tanifuji G."/>
            <person name="Takabayashi S."/>
            <person name="Kume K."/>
            <person name="Takagi M."/>
            <person name="Nakayama T."/>
            <person name="Kamikawa R."/>
            <person name="Inagaki Y."/>
            <person name="Hashimoto T."/>
        </authorList>
    </citation>
    <scope>NUCLEOTIDE SEQUENCE [LARGE SCALE GENOMIC DNA]</scope>
    <source>
        <strain evidence="3">NY0173</strain>
    </source>
</reference>
<evidence type="ECO:0000256" key="2">
    <source>
        <dbReference type="SAM" id="SignalP"/>
    </source>
</evidence>
<keyword evidence="4" id="KW-1185">Reference proteome</keyword>
<feature type="signal peptide" evidence="2">
    <location>
        <begin position="1"/>
        <end position="19"/>
    </location>
</feature>
<evidence type="ECO:0008006" key="5">
    <source>
        <dbReference type="Google" id="ProtNLM"/>
    </source>
</evidence>
<keyword evidence="2" id="KW-0732">Signal</keyword>
<dbReference type="PANTHER" id="PTHR36220">
    <property type="entry name" value="UNNAMED PRODUCT"/>
    <property type="match status" value="1"/>
</dbReference>
<feature type="chain" id="PRO_5039924043" description="Peptidase A1 domain-containing protein" evidence="2">
    <location>
        <begin position="20"/>
        <end position="588"/>
    </location>
</feature>
<organism evidence="3 4">
    <name type="scientific">Kipferlia bialata</name>
    <dbReference type="NCBI Taxonomy" id="797122"/>
    <lineage>
        <taxon>Eukaryota</taxon>
        <taxon>Metamonada</taxon>
        <taxon>Carpediemonas-like organisms</taxon>
        <taxon>Kipferlia</taxon>
    </lineage>
</organism>
<accession>A0A9K3GDC0</accession>
<evidence type="ECO:0000313" key="3">
    <source>
        <dbReference type="EMBL" id="GIQ79604.1"/>
    </source>
</evidence>
<sequence length="588" mass="63242">MWLTSVVALCLCLVGIALAARISIEEMLGTGMSVPRQLEMPDDPSIQHLGLSLSLSPDYLAVGSLGAVVVFEHSESNGFEYMATIYDEYDGERDGLPANPFDVSSDTAFKAEGCSVAECPEEHINADASSTYYGFSVGISGHTLMVGAPMANSLHGSVFVYKRSGDKWVLHSEIIGSDKHYGFGYSLSVHHSLALVGSYSGETRLIAEDVLGEWHLNDQVLLDECLLASVSTRHGHTAIVGCPAEDDGQGVVHPFYWYDGTIVTLPEILSPEVPTPYEPEPDSPWFGAAVSVITDDLIAVGEPGLASAHLFELIYDSDSDVTVCDRKQTVTQDALSFGSTLEGQCLTKNRGCGLVVGAPLQEIVEPLVYANKSSDHAVVKAEKLVTSDVKANHHRGRSLMPPHPEERETEEIEHEAGDMPGKAVYMFTFSDLTASDIALVDAWDPILGQMSMLGHSVATDGRVCLAGAPGAEYQKGVVLHHTDTKIWTAGQVSAYVTGVYIAFGLSAALIVLSGYMCYSAWRRNINGRRAEQYMLEREQSMEMVGETAAKQEAANVSDSVYSSATPVDETPKGADGYVCVSPNLLEKG</sequence>
<dbReference type="InterPro" id="IPR028994">
    <property type="entry name" value="Integrin_alpha_N"/>
</dbReference>
<dbReference type="PANTHER" id="PTHR36220:SF1">
    <property type="entry name" value="GAMMA TUBULIN COMPLEX COMPONENT C-TERMINAL DOMAIN-CONTAINING PROTEIN"/>
    <property type="match status" value="1"/>
</dbReference>
<gene>
    <name evidence="3" type="ORF">KIPB_000271</name>
</gene>
<proteinExistence type="predicted"/>
<dbReference type="EMBL" id="BDIP01000028">
    <property type="protein sequence ID" value="GIQ79604.1"/>
    <property type="molecule type" value="Genomic_DNA"/>
</dbReference>
<dbReference type="Proteomes" id="UP000265618">
    <property type="component" value="Unassembled WGS sequence"/>
</dbReference>
<name>A0A9K3GDC0_9EUKA</name>
<evidence type="ECO:0000256" key="1">
    <source>
        <dbReference type="SAM" id="Phobius"/>
    </source>
</evidence>
<keyword evidence="1" id="KW-0472">Membrane</keyword>
<dbReference type="AlphaFoldDB" id="A0A9K3GDC0"/>
<protein>
    <recommendedName>
        <fullName evidence="5">Peptidase A1 domain-containing protein</fullName>
    </recommendedName>
</protein>
<dbReference type="OrthoDB" id="10691667at2759"/>
<keyword evidence="1" id="KW-0812">Transmembrane</keyword>
<evidence type="ECO:0000313" key="4">
    <source>
        <dbReference type="Proteomes" id="UP000265618"/>
    </source>
</evidence>
<keyword evidence="1" id="KW-1133">Transmembrane helix</keyword>
<feature type="transmembrane region" description="Helical" evidence="1">
    <location>
        <begin position="499"/>
        <end position="521"/>
    </location>
</feature>